<dbReference type="EMBL" id="JBBWWR010000002">
    <property type="protein sequence ID" value="KAK8970342.1"/>
    <property type="molecule type" value="Genomic_DNA"/>
</dbReference>
<accession>A0ABR2N2H6</accession>
<sequence length="72" mass="8307">MRRPEKSSCTVLSTSMELHPDTFAAPLSLINLRIRFDDSAEHLFPEVDVPVDYTTMNSPAMIRVRESRERKD</sequence>
<dbReference type="Proteomes" id="UP001412067">
    <property type="component" value="Unassembled WGS sequence"/>
</dbReference>
<gene>
    <name evidence="1" type="ORF">KSP40_PGU014135</name>
</gene>
<name>A0ABR2N2H6_9ASPA</name>
<evidence type="ECO:0000313" key="1">
    <source>
        <dbReference type="EMBL" id="KAK8970342.1"/>
    </source>
</evidence>
<comment type="caution">
    <text evidence="1">The sequence shown here is derived from an EMBL/GenBank/DDBJ whole genome shotgun (WGS) entry which is preliminary data.</text>
</comment>
<keyword evidence="2" id="KW-1185">Reference proteome</keyword>
<evidence type="ECO:0000313" key="2">
    <source>
        <dbReference type="Proteomes" id="UP001412067"/>
    </source>
</evidence>
<organism evidence="1 2">
    <name type="scientific">Platanthera guangdongensis</name>
    <dbReference type="NCBI Taxonomy" id="2320717"/>
    <lineage>
        <taxon>Eukaryota</taxon>
        <taxon>Viridiplantae</taxon>
        <taxon>Streptophyta</taxon>
        <taxon>Embryophyta</taxon>
        <taxon>Tracheophyta</taxon>
        <taxon>Spermatophyta</taxon>
        <taxon>Magnoliopsida</taxon>
        <taxon>Liliopsida</taxon>
        <taxon>Asparagales</taxon>
        <taxon>Orchidaceae</taxon>
        <taxon>Orchidoideae</taxon>
        <taxon>Orchideae</taxon>
        <taxon>Orchidinae</taxon>
        <taxon>Platanthera</taxon>
    </lineage>
</organism>
<reference evidence="1 2" key="1">
    <citation type="journal article" date="2022" name="Nat. Plants">
        <title>Genomes of leafy and leafless Platanthera orchids illuminate the evolution of mycoheterotrophy.</title>
        <authorList>
            <person name="Li M.H."/>
            <person name="Liu K.W."/>
            <person name="Li Z."/>
            <person name="Lu H.C."/>
            <person name="Ye Q.L."/>
            <person name="Zhang D."/>
            <person name="Wang J.Y."/>
            <person name="Li Y.F."/>
            <person name="Zhong Z.M."/>
            <person name="Liu X."/>
            <person name="Yu X."/>
            <person name="Liu D.K."/>
            <person name="Tu X.D."/>
            <person name="Liu B."/>
            <person name="Hao Y."/>
            <person name="Liao X.Y."/>
            <person name="Jiang Y.T."/>
            <person name="Sun W.H."/>
            <person name="Chen J."/>
            <person name="Chen Y.Q."/>
            <person name="Ai Y."/>
            <person name="Zhai J.W."/>
            <person name="Wu S.S."/>
            <person name="Zhou Z."/>
            <person name="Hsiao Y.Y."/>
            <person name="Wu W.L."/>
            <person name="Chen Y.Y."/>
            <person name="Lin Y.F."/>
            <person name="Hsu J.L."/>
            <person name="Li C.Y."/>
            <person name="Wang Z.W."/>
            <person name="Zhao X."/>
            <person name="Zhong W.Y."/>
            <person name="Ma X.K."/>
            <person name="Ma L."/>
            <person name="Huang J."/>
            <person name="Chen G.Z."/>
            <person name="Huang M.Z."/>
            <person name="Huang L."/>
            <person name="Peng D.H."/>
            <person name="Luo Y.B."/>
            <person name="Zou S.Q."/>
            <person name="Chen S.P."/>
            <person name="Lan S."/>
            <person name="Tsai W.C."/>
            <person name="Van de Peer Y."/>
            <person name="Liu Z.J."/>
        </authorList>
    </citation>
    <scope>NUCLEOTIDE SEQUENCE [LARGE SCALE GENOMIC DNA]</scope>
    <source>
        <strain evidence="1">Lor288</strain>
    </source>
</reference>
<protein>
    <submittedName>
        <fullName evidence="1">Uncharacterized protein</fullName>
    </submittedName>
</protein>
<proteinExistence type="predicted"/>